<dbReference type="OrthoDB" id="154713at2"/>
<accession>A0A3N9UF72</accession>
<dbReference type="InterPro" id="IPR004096">
    <property type="entry name" value="V4R"/>
</dbReference>
<name>A0A3N9UF72_9BACI</name>
<feature type="domain" description="4-vinyl reductase 4VR" evidence="3">
    <location>
        <begin position="91"/>
        <end position="153"/>
    </location>
</feature>
<evidence type="ECO:0000256" key="2">
    <source>
        <dbReference type="SAM" id="Coils"/>
    </source>
</evidence>
<dbReference type="Gene3D" id="1.10.10.2840">
    <property type="entry name" value="PucR C-terminal helix-turn-helix domain"/>
    <property type="match status" value="1"/>
</dbReference>
<dbReference type="PANTHER" id="PTHR33744:SF1">
    <property type="entry name" value="DNA-BINDING TRANSCRIPTIONAL ACTIVATOR ADER"/>
    <property type="match status" value="1"/>
</dbReference>
<dbReference type="PANTHER" id="PTHR33744">
    <property type="entry name" value="CARBOHYDRATE DIACID REGULATOR"/>
    <property type="match status" value="1"/>
</dbReference>
<gene>
    <name evidence="4" type="ORF">EBB45_09105</name>
</gene>
<evidence type="ECO:0000256" key="1">
    <source>
        <dbReference type="ARBA" id="ARBA00006754"/>
    </source>
</evidence>
<dbReference type="Pfam" id="PF13556">
    <property type="entry name" value="HTH_30"/>
    <property type="match status" value="1"/>
</dbReference>
<evidence type="ECO:0000259" key="3">
    <source>
        <dbReference type="SMART" id="SM00989"/>
    </source>
</evidence>
<organism evidence="4 5">
    <name type="scientific">Lysinibacillus composti</name>
    <dbReference type="NCBI Taxonomy" id="720633"/>
    <lineage>
        <taxon>Bacteria</taxon>
        <taxon>Bacillati</taxon>
        <taxon>Bacillota</taxon>
        <taxon>Bacilli</taxon>
        <taxon>Bacillales</taxon>
        <taxon>Bacillaceae</taxon>
        <taxon>Lysinibacillus</taxon>
    </lineage>
</organism>
<dbReference type="Proteomes" id="UP000274033">
    <property type="component" value="Unassembled WGS sequence"/>
</dbReference>
<keyword evidence="2" id="KW-0175">Coiled coil</keyword>
<dbReference type="InterPro" id="IPR024096">
    <property type="entry name" value="NO_sig/Golgi_transp_ligand-bd"/>
</dbReference>
<comment type="similarity">
    <text evidence="1">Belongs to the CdaR family.</text>
</comment>
<dbReference type="InterPro" id="IPR010523">
    <property type="entry name" value="XylR_N"/>
</dbReference>
<dbReference type="InterPro" id="IPR041522">
    <property type="entry name" value="CdaR_GGDEF"/>
</dbReference>
<dbReference type="EMBL" id="RRCT01000007">
    <property type="protein sequence ID" value="RQW74893.1"/>
    <property type="molecule type" value="Genomic_DNA"/>
</dbReference>
<dbReference type="Pfam" id="PF06505">
    <property type="entry name" value="XylR_N"/>
    <property type="match status" value="1"/>
</dbReference>
<evidence type="ECO:0000313" key="4">
    <source>
        <dbReference type="EMBL" id="RQW74893.1"/>
    </source>
</evidence>
<protein>
    <submittedName>
        <fullName evidence="4">Transcriptional regulator</fullName>
    </submittedName>
</protein>
<comment type="caution">
    <text evidence="4">The sequence shown here is derived from an EMBL/GenBank/DDBJ whole genome shotgun (WGS) entry which is preliminary data.</text>
</comment>
<dbReference type="SUPFAM" id="SSF111126">
    <property type="entry name" value="Ligand-binding domain in the NO signalling and Golgi transport"/>
    <property type="match status" value="1"/>
</dbReference>
<feature type="coiled-coil region" evidence="2">
    <location>
        <begin position="174"/>
        <end position="204"/>
    </location>
</feature>
<sequence length="583" mass="67445">MITIPISARTSLKKELVSTIGEDRTKGVFIRYGWHCGVSDANKAMSYQWNDELELIKTGPKFHILHGYLDNVEIADIQFDDDNQLNLIDLIWTNSFEAGEFLDDGEISSKPVCHTLCGYASGYLSTVLKKSVLVKEVECRAMGHEQCKAICMPIEKWGEQLENENSYYQSTSMLQELDEVTAKLKIERDHLKQANEVQQKLTNELLSKQGLQRIVDLLYETTGLPTFIENEQNKIIVQSSEVIVDFDLSKITTKNTEFISISPEIGILRTPILFEQQIKGYFSFLYSNKNQPTDLEYMIIDKASLTASVILLNENIKINTEQNVKRSFLSDVLEGRLEDKEIYKIAYYLNFPPNESYWMLTLERTSNQSDINHEIEVNEELIRHINLFLKERNINAIVSHESDKLIILIEYSTFKSLCIEPQTFILQLLKYCLRRFQEYEFYIGVSSVVENISQLSVLYNETLAALKAKNQQKNIYYFEDLEIESVLFQIQDDLLINRFVNQQLGRLLEVDKDFDLTKTLYAYIENGTNINNTAKILSMSISGLRYRLSKISEILNVNLDDTKRVFSVYMALRILRAKSQLTF</sequence>
<dbReference type="AlphaFoldDB" id="A0A3N9UF72"/>
<dbReference type="Pfam" id="PF17853">
    <property type="entry name" value="GGDEF_2"/>
    <property type="match status" value="1"/>
</dbReference>
<dbReference type="SMART" id="SM00989">
    <property type="entry name" value="V4R"/>
    <property type="match status" value="1"/>
</dbReference>
<evidence type="ECO:0000313" key="5">
    <source>
        <dbReference type="Proteomes" id="UP000274033"/>
    </source>
</evidence>
<dbReference type="InterPro" id="IPR042070">
    <property type="entry name" value="PucR_C-HTH_sf"/>
</dbReference>
<dbReference type="InterPro" id="IPR025736">
    <property type="entry name" value="PucR_C-HTH_dom"/>
</dbReference>
<keyword evidence="5" id="KW-1185">Reference proteome</keyword>
<reference evidence="4 5" key="1">
    <citation type="journal article" date="2013" name="J. Microbiol.">
        <title>Lysinibacillus chungkukjangi sp. nov., isolated from Chungkukjang, Korean fermented soybean food.</title>
        <authorList>
            <person name="Kim S.J."/>
            <person name="Jang Y.H."/>
            <person name="Hamada M."/>
            <person name="Ahn J.H."/>
            <person name="Weon H.Y."/>
            <person name="Suzuki K."/>
            <person name="Whang K.S."/>
            <person name="Kwon S.W."/>
        </authorList>
    </citation>
    <scope>NUCLEOTIDE SEQUENCE [LARGE SCALE GENOMIC DNA]</scope>
    <source>
        <strain evidence="4 5">MCCC 1A12701</strain>
    </source>
</reference>
<dbReference type="Gene3D" id="3.30.1380.20">
    <property type="entry name" value="Trafficking protein particle complex subunit 3"/>
    <property type="match status" value="1"/>
</dbReference>
<dbReference type="InterPro" id="IPR051448">
    <property type="entry name" value="CdaR-like_regulators"/>
</dbReference>
<proteinExistence type="inferred from homology"/>
<dbReference type="Pfam" id="PF02830">
    <property type="entry name" value="V4R"/>
    <property type="match status" value="1"/>
</dbReference>